<sequence>MYVPDCFPRRRNLIWNGDGWSPLCMDLSKGERRVKATAGRSILSFMWVCLSDLRLRQEWKEGALEERDDEVITSHRHIRNTNAEASRSDSTRRAQQEGTLHDC</sequence>
<proteinExistence type="predicted"/>
<dbReference type="AlphaFoldDB" id="A0A2R6VXJ3"/>
<reference evidence="3" key="1">
    <citation type="journal article" date="2017" name="Cell">
        <title>Insights into land plant evolution garnered from the Marchantia polymorpha genome.</title>
        <authorList>
            <person name="Bowman J.L."/>
            <person name="Kohchi T."/>
            <person name="Yamato K.T."/>
            <person name="Jenkins J."/>
            <person name="Shu S."/>
            <person name="Ishizaki K."/>
            <person name="Yamaoka S."/>
            <person name="Nishihama R."/>
            <person name="Nakamura Y."/>
            <person name="Berger F."/>
            <person name="Adam C."/>
            <person name="Aki S.S."/>
            <person name="Althoff F."/>
            <person name="Araki T."/>
            <person name="Arteaga-Vazquez M.A."/>
            <person name="Balasubrmanian S."/>
            <person name="Barry K."/>
            <person name="Bauer D."/>
            <person name="Boehm C.R."/>
            <person name="Briginshaw L."/>
            <person name="Caballero-Perez J."/>
            <person name="Catarino B."/>
            <person name="Chen F."/>
            <person name="Chiyoda S."/>
            <person name="Chovatia M."/>
            <person name="Davies K.M."/>
            <person name="Delmans M."/>
            <person name="Demura T."/>
            <person name="Dierschke T."/>
            <person name="Dolan L."/>
            <person name="Dorantes-Acosta A.E."/>
            <person name="Eklund D.M."/>
            <person name="Florent S.N."/>
            <person name="Flores-Sandoval E."/>
            <person name="Fujiyama A."/>
            <person name="Fukuzawa H."/>
            <person name="Galik B."/>
            <person name="Grimanelli D."/>
            <person name="Grimwood J."/>
            <person name="Grossniklaus U."/>
            <person name="Hamada T."/>
            <person name="Haseloff J."/>
            <person name="Hetherington A.J."/>
            <person name="Higo A."/>
            <person name="Hirakawa Y."/>
            <person name="Hundley H.N."/>
            <person name="Ikeda Y."/>
            <person name="Inoue K."/>
            <person name="Inoue S.I."/>
            <person name="Ishida S."/>
            <person name="Jia Q."/>
            <person name="Kakita M."/>
            <person name="Kanazawa T."/>
            <person name="Kawai Y."/>
            <person name="Kawashima T."/>
            <person name="Kennedy M."/>
            <person name="Kinose K."/>
            <person name="Kinoshita T."/>
            <person name="Kohara Y."/>
            <person name="Koide E."/>
            <person name="Komatsu K."/>
            <person name="Kopischke S."/>
            <person name="Kubo M."/>
            <person name="Kyozuka J."/>
            <person name="Lagercrantz U."/>
            <person name="Lin S.S."/>
            <person name="Lindquist E."/>
            <person name="Lipzen A.M."/>
            <person name="Lu C.W."/>
            <person name="De Luna E."/>
            <person name="Martienssen R.A."/>
            <person name="Minamino N."/>
            <person name="Mizutani M."/>
            <person name="Mizutani M."/>
            <person name="Mochizuki N."/>
            <person name="Monte I."/>
            <person name="Mosher R."/>
            <person name="Nagasaki H."/>
            <person name="Nakagami H."/>
            <person name="Naramoto S."/>
            <person name="Nishitani K."/>
            <person name="Ohtani M."/>
            <person name="Okamoto T."/>
            <person name="Okumura M."/>
            <person name="Phillips J."/>
            <person name="Pollak B."/>
            <person name="Reinders A."/>
            <person name="Rovekamp M."/>
            <person name="Sano R."/>
            <person name="Sawa S."/>
            <person name="Schmid M.W."/>
            <person name="Shirakawa M."/>
            <person name="Solano R."/>
            <person name="Spunde A."/>
            <person name="Suetsugu N."/>
            <person name="Sugano S."/>
            <person name="Sugiyama A."/>
            <person name="Sun R."/>
            <person name="Suzuki Y."/>
            <person name="Takenaka M."/>
            <person name="Takezawa D."/>
            <person name="Tomogane H."/>
            <person name="Tsuzuki M."/>
            <person name="Ueda T."/>
            <person name="Umeda M."/>
            <person name="Ward J.M."/>
            <person name="Watanabe Y."/>
            <person name="Yazaki K."/>
            <person name="Yokoyama R."/>
            <person name="Yoshitake Y."/>
            <person name="Yotsui I."/>
            <person name="Zachgo S."/>
            <person name="Schmutz J."/>
        </authorList>
    </citation>
    <scope>NUCLEOTIDE SEQUENCE [LARGE SCALE GENOMIC DNA]</scope>
    <source>
        <strain evidence="3">Tak-1</strain>
    </source>
</reference>
<accession>A0A2R6VXJ3</accession>
<evidence type="ECO:0000256" key="1">
    <source>
        <dbReference type="SAM" id="MobiDB-lite"/>
    </source>
</evidence>
<organism evidence="2 3">
    <name type="scientific">Marchantia polymorpha</name>
    <name type="common">Common liverwort</name>
    <name type="synonym">Marchantia aquatica</name>
    <dbReference type="NCBI Taxonomy" id="3197"/>
    <lineage>
        <taxon>Eukaryota</taxon>
        <taxon>Viridiplantae</taxon>
        <taxon>Streptophyta</taxon>
        <taxon>Embryophyta</taxon>
        <taxon>Marchantiophyta</taxon>
        <taxon>Marchantiopsida</taxon>
        <taxon>Marchantiidae</taxon>
        <taxon>Marchantiales</taxon>
        <taxon>Marchantiaceae</taxon>
        <taxon>Marchantia</taxon>
    </lineage>
</organism>
<feature type="region of interest" description="Disordered" evidence="1">
    <location>
        <begin position="78"/>
        <end position="103"/>
    </location>
</feature>
<feature type="compositionally biased region" description="Basic and acidic residues" evidence="1">
    <location>
        <begin position="86"/>
        <end position="103"/>
    </location>
</feature>
<protein>
    <submittedName>
        <fullName evidence="2">Uncharacterized protein</fullName>
    </submittedName>
</protein>
<keyword evidence="3" id="KW-1185">Reference proteome</keyword>
<name>A0A2R6VXJ3_MARPO</name>
<dbReference type="Proteomes" id="UP000244005">
    <property type="component" value="Unassembled WGS sequence"/>
</dbReference>
<dbReference type="EMBL" id="KZ775078">
    <property type="protein sequence ID" value="PTQ26283.1"/>
    <property type="molecule type" value="Genomic_DNA"/>
</dbReference>
<evidence type="ECO:0000313" key="2">
    <source>
        <dbReference type="EMBL" id="PTQ26283.1"/>
    </source>
</evidence>
<gene>
    <name evidence="2" type="ORF">MARPO_3439s0001</name>
</gene>
<dbReference type="Gramene" id="Mp1g12280.1">
    <property type="protein sequence ID" value="Mp1g12280.1.cds1"/>
    <property type="gene ID" value="Mp1g12280"/>
</dbReference>
<evidence type="ECO:0000313" key="3">
    <source>
        <dbReference type="Proteomes" id="UP000244005"/>
    </source>
</evidence>